<keyword evidence="8" id="KW-1185">Reference proteome</keyword>
<gene>
    <name evidence="7" type="ORF">HCN44_007760</name>
</gene>
<dbReference type="InterPro" id="IPR003126">
    <property type="entry name" value="Znf_UBR"/>
</dbReference>
<dbReference type="PANTHER" id="PTHR13513">
    <property type="entry name" value="E3 UBIQUITIN-PROTEIN LIGASE UBR7"/>
    <property type="match status" value="1"/>
</dbReference>
<accession>A0A834XJB7</accession>
<dbReference type="OrthoDB" id="10262564at2759"/>
<dbReference type="Pfam" id="PF02207">
    <property type="entry name" value="zf-UBR"/>
    <property type="match status" value="1"/>
</dbReference>
<dbReference type="AlphaFoldDB" id="A0A834XJB7"/>
<dbReference type="GO" id="GO:0005737">
    <property type="term" value="C:cytoplasm"/>
    <property type="evidence" value="ECO:0007669"/>
    <property type="project" value="TreeGrafter"/>
</dbReference>
<dbReference type="InterPro" id="IPR040204">
    <property type="entry name" value="UBR7"/>
</dbReference>
<keyword evidence="5" id="KW-0175">Coiled coil</keyword>
<evidence type="ECO:0000256" key="2">
    <source>
        <dbReference type="ARBA" id="ARBA00022771"/>
    </source>
</evidence>
<dbReference type="Proteomes" id="UP000639338">
    <property type="component" value="Unassembled WGS sequence"/>
</dbReference>
<reference evidence="7 8" key="1">
    <citation type="submission" date="2020-08" db="EMBL/GenBank/DDBJ databases">
        <title>Aphidius gifuensis genome sequencing and assembly.</title>
        <authorList>
            <person name="Du Z."/>
        </authorList>
    </citation>
    <scope>NUCLEOTIDE SEQUENCE [LARGE SCALE GENOMIC DNA]</scope>
    <source>
        <strain evidence="7">YNYX2018</strain>
        <tissue evidence="7">Adults</tissue>
    </source>
</reference>
<dbReference type="GO" id="GO:0061630">
    <property type="term" value="F:ubiquitin protein ligase activity"/>
    <property type="evidence" value="ECO:0007669"/>
    <property type="project" value="InterPro"/>
</dbReference>
<dbReference type="PROSITE" id="PS51157">
    <property type="entry name" value="ZF_UBR"/>
    <property type="match status" value="1"/>
</dbReference>
<dbReference type="GO" id="GO:0008270">
    <property type="term" value="F:zinc ion binding"/>
    <property type="evidence" value="ECO:0007669"/>
    <property type="project" value="UniProtKB-KW"/>
</dbReference>
<name>A0A834XJB7_APHGI</name>
<dbReference type="SMART" id="SM00396">
    <property type="entry name" value="ZnF_UBR1"/>
    <property type="match status" value="1"/>
</dbReference>
<evidence type="ECO:0000259" key="6">
    <source>
        <dbReference type="PROSITE" id="PS51157"/>
    </source>
</evidence>
<feature type="zinc finger region" description="UBR-type" evidence="4">
    <location>
        <begin position="24"/>
        <end position="95"/>
    </location>
</feature>
<evidence type="ECO:0000256" key="4">
    <source>
        <dbReference type="PROSITE-ProRule" id="PRU00508"/>
    </source>
</evidence>
<keyword evidence="2" id="KW-0863">Zinc-finger</keyword>
<evidence type="ECO:0000313" key="8">
    <source>
        <dbReference type="Proteomes" id="UP000639338"/>
    </source>
</evidence>
<protein>
    <recommendedName>
        <fullName evidence="6">UBR-type domain-containing protein</fullName>
    </recommendedName>
</protein>
<dbReference type="PANTHER" id="PTHR13513:SF9">
    <property type="entry name" value="E3 UBIQUITIN-PROTEIN LIGASE UBR7-RELATED"/>
    <property type="match status" value="1"/>
</dbReference>
<dbReference type="EMBL" id="JACMRX010000006">
    <property type="protein sequence ID" value="KAF7988228.1"/>
    <property type="molecule type" value="Genomic_DNA"/>
</dbReference>
<evidence type="ECO:0000256" key="3">
    <source>
        <dbReference type="ARBA" id="ARBA00022833"/>
    </source>
</evidence>
<evidence type="ECO:0000313" key="7">
    <source>
        <dbReference type="EMBL" id="KAF7988228.1"/>
    </source>
</evidence>
<evidence type="ECO:0000256" key="5">
    <source>
        <dbReference type="SAM" id="Coils"/>
    </source>
</evidence>
<sequence>MAESTSKRELEDDTIAVLGAFDNKNCTYDKVSIRQALYACKTCFFGDDKKQAGVCLTCSFHCHEGHELIELHKRSFRCDCGHSKFGNKKCILDKAKTPLNIENKYNQNFDGVYLWYFSKNLILYEEFICSGCMKKHSFLWRYATNYSKNDNADKSIDVSNDTICCKMSKIIIKNSERIKALASLGHVEQVNAIEEYNKMKNQLKEYLQKFAEKKKVVREEDIKKFFSLV</sequence>
<keyword evidence="1" id="KW-0479">Metal-binding</keyword>
<keyword evidence="3" id="KW-0862">Zinc</keyword>
<dbReference type="InterPro" id="IPR047506">
    <property type="entry name" value="UBR7-like_UBR-box"/>
</dbReference>
<feature type="coiled-coil region" evidence="5">
    <location>
        <begin position="189"/>
        <end position="220"/>
    </location>
</feature>
<feature type="domain" description="UBR-type" evidence="6">
    <location>
        <begin position="24"/>
        <end position="95"/>
    </location>
</feature>
<comment type="caution">
    <text evidence="7">The sequence shown here is derived from an EMBL/GenBank/DDBJ whole genome shotgun (WGS) entry which is preliminary data.</text>
</comment>
<dbReference type="CDD" id="cd19677">
    <property type="entry name" value="UBR-box_UBR7"/>
    <property type="match status" value="1"/>
</dbReference>
<proteinExistence type="predicted"/>
<evidence type="ECO:0000256" key="1">
    <source>
        <dbReference type="ARBA" id="ARBA00022723"/>
    </source>
</evidence>
<organism evidence="7 8">
    <name type="scientific">Aphidius gifuensis</name>
    <name type="common">Parasitoid wasp</name>
    <dbReference type="NCBI Taxonomy" id="684658"/>
    <lineage>
        <taxon>Eukaryota</taxon>
        <taxon>Metazoa</taxon>
        <taxon>Ecdysozoa</taxon>
        <taxon>Arthropoda</taxon>
        <taxon>Hexapoda</taxon>
        <taxon>Insecta</taxon>
        <taxon>Pterygota</taxon>
        <taxon>Neoptera</taxon>
        <taxon>Endopterygota</taxon>
        <taxon>Hymenoptera</taxon>
        <taxon>Apocrita</taxon>
        <taxon>Ichneumonoidea</taxon>
        <taxon>Braconidae</taxon>
        <taxon>Aphidiinae</taxon>
        <taxon>Aphidius</taxon>
    </lineage>
</organism>